<comment type="caution">
    <text evidence="2">The sequence shown here is derived from an EMBL/GenBank/DDBJ whole genome shotgun (WGS) entry which is preliminary data.</text>
</comment>
<organism evidence="2 3">
    <name type="scientific">Candidatus Woesebacteria bacterium GW2011_GWB1_39_12</name>
    <dbReference type="NCBI Taxonomy" id="1618574"/>
    <lineage>
        <taxon>Bacteria</taxon>
        <taxon>Candidatus Woeseibacteriota</taxon>
    </lineage>
</organism>
<accession>A0A0G0M9E7</accession>
<evidence type="ECO:0000256" key="1">
    <source>
        <dbReference type="SAM" id="MobiDB-lite"/>
    </source>
</evidence>
<evidence type="ECO:0000313" key="2">
    <source>
        <dbReference type="EMBL" id="KKR00719.1"/>
    </source>
</evidence>
<feature type="compositionally biased region" description="Basic and acidic residues" evidence="1">
    <location>
        <begin position="253"/>
        <end position="262"/>
    </location>
</feature>
<reference evidence="2 3" key="1">
    <citation type="journal article" date="2015" name="Nature">
        <title>rRNA introns, odd ribosomes, and small enigmatic genomes across a large radiation of phyla.</title>
        <authorList>
            <person name="Brown C.T."/>
            <person name="Hug L.A."/>
            <person name="Thomas B.C."/>
            <person name="Sharon I."/>
            <person name="Castelle C.J."/>
            <person name="Singh A."/>
            <person name="Wilkins M.J."/>
            <person name="Williams K.H."/>
            <person name="Banfield J.F."/>
        </authorList>
    </citation>
    <scope>NUCLEOTIDE SEQUENCE [LARGE SCALE GENOMIC DNA]</scope>
</reference>
<name>A0A0G0M9E7_9BACT</name>
<evidence type="ECO:0000313" key="3">
    <source>
        <dbReference type="Proteomes" id="UP000033881"/>
    </source>
</evidence>
<protein>
    <submittedName>
        <fullName evidence="2">Uncharacterized protein</fullName>
    </submittedName>
</protein>
<proteinExistence type="predicted"/>
<sequence>MTLEAESTLSALEIRGLSVDRDQPFSPAVTSENLPELNWKRTEPLNGANLTEAVISAGNKGPLIVARYIRNNSGRESMDISLRIPAEDATCFLRHDANADPEGYKDWELIKTVSGVNPNGGNKVERVVFKEVSTDPTFILDDPLEAREWQKVLENTRILLSSLPNDYPEKEILSAAWQQVSVTDEATHTALLEQQGALKKQSEQEEQRRQMEILFPPTKKQTFIQRTLGRITTFLQGPNGYGSERSQPQDPGSFHDKQYYRR</sequence>
<dbReference type="EMBL" id="LBWB01000009">
    <property type="protein sequence ID" value="KKR00719.1"/>
    <property type="molecule type" value="Genomic_DNA"/>
</dbReference>
<dbReference type="Proteomes" id="UP000033881">
    <property type="component" value="Unassembled WGS sequence"/>
</dbReference>
<feature type="region of interest" description="Disordered" evidence="1">
    <location>
        <begin position="235"/>
        <end position="262"/>
    </location>
</feature>
<gene>
    <name evidence="2" type="ORF">UT24_C0009G0036</name>
</gene>
<dbReference type="AlphaFoldDB" id="A0A0G0M9E7"/>